<dbReference type="Gene3D" id="3.40.50.150">
    <property type="entry name" value="Vaccinia Virus protein VP39"/>
    <property type="match status" value="1"/>
</dbReference>
<dbReference type="InterPro" id="IPR006342">
    <property type="entry name" value="FkbM_mtfrase"/>
</dbReference>
<feature type="region of interest" description="Disordered" evidence="1">
    <location>
        <begin position="291"/>
        <end position="311"/>
    </location>
</feature>
<comment type="caution">
    <text evidence="3">The sequence shown here is derived from an EMBL/GenBank/DDBJ whole genome shotgun (WGS) entry which is preliminary data.</text>
</comment>
<dbReference type="SUPFAM" id="SSF53335">
    <property type="entry name" value="S-adenosyl-L-methionine-dependent methyltransferases"/>
    <property type="match status" value="1"/>
</dbReference>
<evidence type="ECO:0000256" key="1">
    <source>
        <dbReference type="SAM" id="MobiDB-lite"/>
    </source>
</evidence>
<proteinExistence type="predicted"/>
<gene>
    <name evidence="3" type="ORF">ACHAXA_008867</name>
</gene>
<accession>A0ABD3SGD9</accession>
<dbReference type="InterPro" id="IPR029063">
    <property type="entry name" value="SAM-dependent_MTases_sf"/>
</dbReference>
<keyword evidence="4" id="KW-1185">Reference proteome</keyword>
<reference evidence="3 4" key="1">
    <citation type="submission" date="2024-10" db="EMBL/GenBank/DDBJ databases">
        <title>Updated reference genomes for cyclostephanoid diatoms.</title>
        <authorList>
            <person name="Roberts W.R."/>
            <person name="Alverson A.J."/>
        </authorList>
    </citation>
    <scope>NUCLEOTIDE SEQUENCE [LARGE SCALE GENOMIC DNA]</scope>
    <source>
        <strain evidence="3 4">AJA228-03</strain>
    </source>
</reference>
<name>A0ABD3SGD9_9STRA</name>
<dbReference type="Proteomes" id="UP001530377">
    <property type="component" value="Unassembled WGS sequence"/>
</dbReference>
<dbReference type="AlphaFoldDB" id="A0ABD3SGD9"/>
<evidence type="ECO:0000313" key="4">
    <source>
        <dbReference type="Proteomes" id="UP001530377"/>
    </source>
</evidence>
<dbReference type="PANTHER" id="PTHR34203:SF13">
    <property type="entry name" value="EXPRESSED PROTEIN"/>
    <property type="match status" value="1"/>
</dbReference>
<dbReference type="PANTHER" id="PTHR34203">
    <property type="entry name" value="METHYLTRANSFERASE, FKBM FAMILY PROTEIN"/>
    <property type="match status" value="1"/>
</dbReference>
<evidence type="ECO:0000313" key="3">
    <source>
        <dbReference type="EMBL" id="KAL3823372.1"/>
    </source>
</evidence>
<organism evidence="3 4">
    <name type="scientific">Cyclostephanos tholiformis</name>
    <dbReference type="NCBI Taxonomy" id="382380"/>
    <lineage>
        <taxon>Eukaryota</taxon>
        <taxon>Sar</taxon>
        <taxon>Stramenopiles</taxon>
        <taxon>Ochrophyta</taxon>
        <taxon>Bacillariophyta</taxon>
        <taxon>Coscinodiscophyceae</taxon>
        <taxon>Thalassiosirophycidae</taxon>
        <taxon>Stephanodiscales</taxon>
        <taxon>Stephanodiscaceae</taxon>
        <taxon>Cyclostephanos</taxon>
    </lineage>
</organism>
<protein>
    <recommendedName>
        <fullName evidence="2">Methyltransferase FkbM domain-containing protein</fullName>
    </recommendedName>
</protein>
<dbReference type="Pfam" id="PF05050">
    <property type="entry name" value="Methyltransf_21"/>
    <property type="match status" value="1"/>
</dbReference>
<feature type="domain" description="Methyltransferase FkbM" evidence="2">
    <location>
        <begin position="54"/>
        <end position="240"/>
    </location>
</feature>
<dbReference type="InterPro" id="IPR052514">
    <property type="entry name" value="SAM-dependent_MTase"/>
</dbReference>
<evidence type="ECO:0000259" key="2">
    <source>
        <dbReference type="Pfam" id="PF05050"/>
    </source>
</evidence>
<sequence length="311" mass="35358">MRLSANTIAALLFAVLILRLLDLYMKLMYHAGAAMEGIRKRNKLGDGCYHVFLDVGSNIGIHGRFLYEPDLYPDSTSSVAQFALEFGYPRDNSLFCVFAFEPNPKFSKRHRDLERAYDAMGWRYKFIMAGASNADGNLTFFHSHLVDSEMENGFSALTSKTLYGTDATSRTVRIVRLASWIRNEIEDRVIPAQYSNEVSKPKVVMKLDIEGLEFKVIPDLLTTGVLCKNIDLMMGEFHYAPGNHNYYPINLTSDGRHILHNRNEGKSLSEQMLRLLDISEHCMTNIRLNDDESYPTDPHDLPPLNISVPVR</sequence>
<dbReference type="EMBL" id="JALLPB020000039">
    <property type="protein sequence ID" value="KAL3823372.1"/>
    <property type="molecule type" value="Genomic_DNA"/>
</dbReference>